<dbReference type="InterPro" id="IPR000152">
    <property type="entry name" value="EGF-type_Asp/Asn_hydroxyl_site"/>
</dbReference>
<gene>
    <name evidence="17" type="ORF">BVC80_8931g11</name>
</gene>
<dbReference type="SMART" id="SM00181">
    <property type="entry name" value="EGF"/>
    <property type="match status" value="2"/>
</dbReference>
<evidence type="ECO:0000259" key="15">
    <source>
        <dbReference type="PROSITE" id="PS50011"/>
    </source>
</evidence>
<evidence type="ECO:0000256" key="8">
    <source>
        <dbReference type="ARBA" id="ARBA00022777"/>
    </source>
</evidence>
<dbReference type="Pfam" id="PF07714">
    <property type="entry name" value="PK_Tyr_Ser-Thr"/>
    <property type="match status" value="1"/>
</dbReference>
<feature type="domain" description="EGF-like" evidence="16">
    <location>
        <begin position="302"/>
        <end position="339"/>
    </location>
</feature>
<protein>
    <submittedName>
        <fullName evidence="17">Protein kinase domain</fullName>
    </submittedName>
</protein>
<keyword evidence="4" id="KW-0808">Transferase</keyword>
<dbReference type="PROSITE" id="PS01187">
    <property type="entry name" value="EGF_CA"/>
    <property type="match status" value="1"/>
</dbReference>
<feature type="signal peptide" evidence="14">
    <location>
        <begin position="1"/>
        <end position="26"/>
    </location>
</feature>
<proteinExistence type="predicted"/>
<evidence type="ECO:0000256" key="7">
    <source>
        <dbReference type="ARBA" id="ARBA00022741"/>
    </source>
</evidence>
<dbReference type="Pfam" id="PF07645">
    <property type="entry name" value="EGF_CA"/>
    <property type="match status" value="1"/>
</dbReference>
<dbReference type="PROSITE" id="PS50011">
    <property type="entry name" value="PROTEIN_KINASE_DOM"/>
    <property type="match status" value="1"/>
</dbReference>
<dbReference type="GO" id="GO:0005509">
    <property type="term" value="F:calcium ion binding"/>
    <property type="evidence" value="ECO:0007669"/>
    <property type="project" value="InterPro"/>
</dbReference>
<dbReference type="Pfam" id="PF13947">
    <property type="entry name" value="GUB_WAK_bind"/>
    <property type="match status" value="1"/>
</dbReference>
<keyword evidence="8 17" id="KW-0418">Kinase</keyword>
<evidence type="ECO:0000256" key="12">
    <source>
        <dbReference type="PROSITE-ProRule" id="PRU00076"/>
    </source>
</evidence>
<evidence type="ECO:0000256" key="1">
    <source>
        <dbReference type="ARBA" id="ARBA00004479"/>
    </source>
</evidence>
<feature type="domain" description="Protein kinase" evidence="15">
    <location>
        <begin position="356"/>
        <end position="640"/>
    </location>
</feature>
<dbReference type="PROSITE" id="PS00107">
    <property type="entry name" value="PROTEIN_KINASE_ATP"/>
    <property type="match status" value="1"/>
</dbReference>
<sequence length="680" mass="74994">MPSSSIIIVQDLQVVVFLLILLIASSSTTTTSTSSIAKPGCRDSCRNISVPYPFGIGSPTCYYDKAFEIKCSDSKGPLLLLNSLWSEVLQLTLDYVRFNAWSLSNCYNKTTGNGEWLIHPLPYLTDDGPFTFSSTRSIFTAVGCDIFAYIPSEDSQNYLSGCASFCANSTVGNLSSCSGGNGCCQTTIPKGLKSFLIRVESINTYNRSWISNPCSHAIVVDREFSGFNDLMLSDENISHVPMILDWAIGSITCKEAQRDPTSYACGHNTYCFESDNGPGAGYRCNCSKGYTGNPYLLHGCQDINECKESSQSTSCLKEAICINTPGSYSCACPRGYHGDGKILGIGCMADKQRLHVAVVVSLGKGGFGTVYKGMLSDGRIVAIKKSKLVDESQVDQFINEVVILSQINHRHIVKLLGCCLETQVPLLAYEFVSNGTLSYLLHGEGIGHQSLLSWKDRLRIAGEVAGALAYLHSDTSIPIFHRDMKSSNILLDENYRAKVSDFGISRSIPVDKTHITTLVQGTFGYLDPEYFRSGQFTEKSDVYSFGVVLVELLTGEKAISILRFEEDMNLAFYFTSSMKKNQLFEILDARVVSEGDKDEIWVVAKLAKRCLKLNGKKRPIMKEVVANLNGLRMFQEHPWIDKQKFQAEEEYMKLGDQKSSCYISSTSAVGGFESSTFEAR</sequence>
<dbReference type="Gene3D" id="1.10.510.10">
    <property type="entry name" value="Transferase(Phosphotransferase) domain 1"/>
    <property type="match status" value="1"/>
</dbReference>
<dbReference type="GO" id="GO:0007166">
    <property type="term" value="P:cell surface receptor signaling pathway"/>
    <property type="evidence" value="ECO:0007669"/>
    <property type="project" value="InterPro"/>
</dbReference>
<dbReference type="CDD" id="cd00054">
    <property type="entry name" value="EGF_CA"/>
    <property type="match status" value="1"/>
</dbReference>
<dbReference type="GO" id="GO:0030247">
    <property type="term" value="F:polysaccharide binding"/>
    <property type="evidence" value="ECO:0007669"/>
    <property type="project" value="InterPro"/>
</dbReference>
<dbReference type="CDD" id="cd14066">
    <property type="entry name" value="STKc_IRAK"/>
    <property type="match status" value="1"/>
</dbReference>
<dbReference type="InParanoid" id="A0A200R893"/>
<keyword evidence="18" id="KW-1185">Reference proteome</keyword>
<dbReference type="PROSITE" id="PS00010">
    <property type="entry name" value="ASX_HYDROXYL"/>
    <property type="match status" value="1"/>
</dbReference>
<dbReference type="InterPro" id="IPR008271">
    <property type="entry name" value="Ser/Thr_kinase_AS"/>
</dbReference>
<name>A0A200R893_MACCD</name>
<dbReference type="SMART" id="SM00220">
    <property type="entry name" value="S_TKc"/>
    <property type="match status" value="1"/>
</dbReference>
<evidence type="ECO:0000256" key="6">
    <source>
        <dbReference type="ARBA" id="ARBA00022737"/>
    </source>
</evidence>
<dbReference type="SMART" id="SM00179">
    <property type="entry name" value="EGF_CA"/>
    <property type="match status" value="1"/>
</dbReference>
<dbReference type="STRING" id="56857.A0A200R893"/>
<evidence type="ECO:0000256" key="3">
    <source>
        <dbReference type="ARBA" id="ARBA00022536"/>
    </source>
</evidence>
<comment type="caution">
    <text evidence="12">Lacks conserved residue(s) required for the propagation of feature annotation.</text>
</comment>
<evidence type="ECO:0000256" key="4">
    <source>
        <dbReference type="ARBA" id="ARBA00022679"/>
    </source>
</evidence>
<keyword evidence="10" id="KW-1015">Disulfide bond</keyword>
<dbReference type="GO" id="GO:0004674">
    <property type="term" value="F:protein serine/threonine kinase activity"/>
    <property type="evidence" value="ECO:0007669"/>
    <property type="project" value="UniProtKB-KW"/>
</dbReference>
<keyword evidence="9 13" id="KW-0067">ATP-binding</keyword>
<evidence type="ECO:0000313" key="18">
    <source>
        <dbReference type="Proteomes" id="UP000195402"/>
    </source>
</evidence>
<dbReference type="InterPro" id="IPR017441">
    <property type="entry name" value="Protein_kinase_ATP_BS"/>
</dbReference>
<keyword evidence="3 12" id="KW-0245">EGF-like domain</keyword>
<feature type="binding site" evidence="13">
    <location>
        <position position="385"/>
    </location>
    <ligand>
        <name>ATP</name>
        <dbReference type="ChEBI" id="CHEBI:30616"/>
    </ligand>
</feature>
<evidence type="ECO:0000313" key="17">
    <source>
        <dbReference type="EMBL" id="OVA18954.1"/>
    </source>
</evidence>
<dbReference type="InterPro" id="IPR011009">
    <property type="entry name" value="Kinase-like_dom_sf"/>
</dbReference>
<keyword evidence="11" id="KW-0325">Glycoprotein</keyword>
<keyword evidence="7 13" id="KW-0547">Nucleotide-binding</keyword>
<accession>A0A200R893</accession>
<evidence type="ECO:0000256" key="11">
    <source>
        <dbReference type="ARBA" id="ARBA00023180"/>
    </source>
</evidence>
<dbReference type="FunFam" id="2.10.25.10:FF:000038">
    <property type="entry name" value="Fibrillin 2"/>
    <property type="match status" value="1"/>
</dbReference>
<dbReference type="InterPro" id="IPR025287">
    <property type="entry name" value="WAK_GUB"/>
</dbReference>
<dbReference type="FunFam" id="3.30.200.20:FF:001332">
    <property type="entry name" value="Wall-associated receptor kinase-like 10"/>
    <property type="match status" value="1"/>
</dbReference>
<evidence type="ECO:0000256" key="2">
    <source>
        <dbReference type="ARBA" id="ARBA00022527"/>
    </source>
</evidence>
<dbReference type="InterPro" id="IPR001245">
    <property type="entry name" value="Ser-Thr/Tyr_kinase_cat_dom"/>
</dbReference>
<dbReference type="Proteomes" id="UP000195402">
    <property type="component" value="Unassembled WGS sequence"/>
</dbReference>
<dbReference type="InterPro" id="IPR000719">
    <property type="entry name" value="Prot_kinase_dom"/>
</dbReference>
<dbReference type="InterPro" id="IPR045274">
    <property type="entry name" value="WAK-like"/>
</dbReference>
<dbReference type="GO" id="GO:0005886">
    <property type="term" value="C:plasma membrane"/>
    <property type="evidence" value="ECO:0007669"/>
    <property type="project" value="TreeGrafter"/>
</dbReference>
<keyword evidence="5 14" id="KW-0732">Signal</keyword>
<dbReference type="FunFam" id="1.10.510.10:FF:000084">
    <property type="entry name" value="Wall-associated receptor kinase 2"/>
    <property type="match status" value="1"/>
</dbReference>
<dbReference type="InterPro" id="IPR001881">
    <property type="entry name" value="EGF-like_Ca-bd_dom"/>
</dbReference>
<dbReference type="PANTHER" id="PTHR27005:SF515">
    <property type="entry name" value="WALL-ASSOCIATED RECEPTOR KINASE-LIKE 10-RELATED"/>
    <property type="match status" value="1"/>
</dbReference>
<dbReference type="SUPFAM" id="SSF57196">
    <property type="entry name" value="EGF/Laminin"/>
    <property type="match status" value="1"/>
</dbReference>
<evidence type="ECO:0000256" key="13">
    <source>
        <dbReference type="PROSITE-ProRule" id="PRU10141"/>
    </source>
</evidence>
<dbReference type="InterPro" id="IPR000742">
    <property type="entry name" value="EGF"/>
</dbReference>
<keyword evidence="2" id="KW-0723">Serine/threonine-protein kinase</keyword>
<evidence type="ECO:0000259" key="16">
    <source>
        <dbReference type="PROSITE" id="PS50026"/>
    </source>
</evidence>
<dbReference type="GO" id="GO:0005524">
    <property type="term" value="F:ATP binding"/>
    <property type="evidence" value="ECO:0007669"/>
    <property type="project" value="UniProtKB-UniRule"/>
</dbReference>
<comment type="caution">
    <text evidence="17">The sequence shown here is derived from an EMBL/GenBank/DDBJ whole genome shotgun (WGS) entry which is preliminary data.</text>
</comment>
<organism evidence="17 18">
    <name type="scientific">Macleaya cordata</name>
    <name type="common">Five-seeded plume-poppy</name>
    <name type="synonym">Bocconia cordata</name>
    <dbReference type="NCBI Taxonomy" id="56857"/>
    <lineage>
        <taxon>Eukaryota</taxon>
        <taxon>Viridiplantae</taxon>
        <taxon>Streptophyta</taxon>
        <taxon>Embryophyta</taxon>
        <taxon>Tracheophyta</taxon>
        <taxon>Spermatophyta</taxon>
        <taxon>Magnoliopsida</taxon>
        <taxon>Ranunculales</taxon>
        <taxon>Papaveraceae</taxon>
        <taxon>Papaveroideae</taxon>
        <taxon>Macleaya</taxon>
    </lineage>
</organism>
<evidence type="ECO:0000256" key="10">
    <source>
        <dbReference type="ARBA" id="ARBA00023157"/>
    </source>
</evidence>
<evidence type="ECO:0000256" key="9">
    <source>
        <dbReference type="ARBA" id="ARBA00022840"/>
    </source>
</evidence>
<dbReference type="PANTHER" id="PTHR27005">
    <property type="entry name" value="WALL-ASSOCIATED RECEPTOR KINASE-LIKE 21"/>
    <property type="match status" value="1"/>
</dbReference>
<comment type="subcellular location">
    <subcellularLocation>
        <location evidence="1">Membrane</location>
        <topology evidence="1">Single-pass type I membrane protein</topology>
    </subcellularLocation>
</comment>
<dbReference type="PROSITE" id="PS50026">
    <property type="entry name" value="EGF_3"/>
    <property type="match status" value="1"/>
</dbReference>
<dbReference type="OrthoDB" id="4062651at2759"/>
<dbReference type="SUPFAM" id="SSF56112">
    <property type="entry name" value="Protein kinase-like (PK-like)"/>
    <property type="match status" value="1"/>
</dbReference>
<evidence type="ECO:0000256" key="5">
    <source>
        <dbReference type="ARBA" id="ARBA00022729"/>
    </source>
</evidence>
<dbReference type="Gene3D" id="3.30.200.20">
    <property type="entry name" value="Phosphorylase Kinase, domain 1"/>
    <property type="match status" value="1"/>
</dbReference>
<dbReference type="InterPro" id="IPR049883">
    <property type="entry name" value="NOTCH1_EGF-like"/>
</dbReference>
<dbReference type="OMA" id="CYYDKAF"/>
<dbReference type="Gene3D" id="2.10.25.10">
    <property type="entry name" value="Laminin"/>
    <property type="match status" value="2"/>
</dbReference>
<feature type="chain" id="PRO_5012012901" evidence="14">
    <location>
        <begin position="27"/>
        <end position="680"/>
    </location>
</feature>
<dbReference type="AlphaFoldDB" id="A0A200R893"/>
<dbReference type="InterPro" id="IPR018097">
    <property type="entry name" value="EGF_Ca-bd_CS"/>
</dbReference>
<evidence type="ECO:0000256" key="14">
    <source>
        <dbReference type="SAM" id="SignalP"/>
    </source>
</evidence>
<dbReference type="PROSITE" id="PS00108">
    <property type="entry name" value="PROTEIN_KINASE_ST"/>
    <property type="match status" value="1"/>
</dbReference>
<keyword evidence="6" id="KW-0677">Repeat</keyword>
<reference evidence="17 18" key="1">
    <citation type="journal article" date="2017" name="Mol. Plant">
        <title>The Genome of Medicinal Plant Macleaya cordata Provides New Insights into Benzylisoquinoline Alkaloids Metabolism.</title>
        <authorList>
            <person name="Liu X."/>
            <person name="Liu Y."/>
            <person name="Huang P."/>
            <person name="Ma Y."/>
            <person name="Qing Z."/>
            <person name="Tang Q."/>
            <person name="Cao H."/>
            <person name="Cheng P."/>
            <person name="Zheng Y."/>
            <person name="Yuan Z."/>
            <person name="Zhou Y."/>
            <person name="Liu J."/>
            <person name="Tang Z."/>
            <person name="Zhuo Y."/>
            <person name="Zhang Y."/>
            <person name="Yu L."/>
            <person name="Huang J."/>
            <person name="Yang P."/>
            <person name="Peng Q."/>
            <person name="Zhang J."/>
            <person name="Jiang W."/>
            <person name="Zhang Z."/>
            <person name="Lin K."/>
            <person name="Ro D.K."/>
            <person name="Chen X."/>
            <person name="Xiong X."/>
            <person name="Shang Y."/>
            <person name="Huang S."/>
            <person name="Zeng J."/>
        </authorList>
    </citation>
    <scope>NUCLEOTIDE SEQUENCE [LARGE SCALE GENOMIC DNA]</scope>
    <source>
        <strain evidence="18">cv. BLH2017</strain>
        <tissue evidence="17">Root</tissue>
    </source>
</reference>
<dbReference type="EMBL" id="MVGT01000345">
    <property type="protein sequence ID" value="OVA18954.1"/>
    <property type="molecule type" value="Genomic_DNA"/>
</dbReference>